<reference evidence="1" key="2">
    <citation type="submission" date="2018-08" db="UniProtKB">
        <authorList>
            <consortium name="EnsemblPlants"/>
        </authorList>
    </citation>
    <scope>IDENTIFICATION</scope>
    <source>
        <strain evidence="1">Yugu1</strain>
    </source>
</reference>
<organism evidence="1 2">
    <name type="scientific">Setaria italica</name>
    <name type="common">Foxtail millet</name>
    <name type="synonym">Panicum italicum</name>
    <dbReference type="NCBI Taxonomy" id="4555"/>
    <lineage>
        <taxon>Eukaryota</taxon>
        <taxon>Viridiplantae</taxon>
        <taxon>Streptophyta</taxon>
        <taxon>Embryophyta</taxon>
        <taxon>Tracheophyta</taxon>
        <taxon>Spermatophyta</taxon>
        <taxon>Magnoliopsida</taxon>
        <taxon>Liliopsida</taxon>
        <taxon>Poales</taxon>
        <taxon>Poaceae</taxon>
        <taxon>PACMAD clade</taxon>
        <taxon>Panicoideae</taxon>
        <taxon>Panicodae</taxon>
        <taxon>Paniceae</taxon>
        <taxon>Cenchrinae</taxon>
        <taxon>Setaria</taxon>
    </lineage>
</organism>
<protein>
    <submittedName>
        <fullName evidence="1">Uncharacterized protein</fullName>
    </submittedName>
</protein>
<accession>K4AP43</accession>
<dbReference type="EnsemblPlants" id="KQK89919">
    <property type="protein sequence ID" value="KQK89919"/>
    <property type="gene ID" value="SETIT_040691mg"/>
</dbReference>
<proteinExistence type="predicted"/>
<evidence type="ECO:0000313" key="1">
    <source>
        <dbReference type="EnsemblPlants" id="KQK89919"/>
    </source>
</evidence>
<evidence type="ECO:0000313" key="2">
    <source>
        <dbReference type="Proteomes" id="UP000004995"/>
    </source>
</evidence>
<dbReference type="EMBL" id="AGNK02005842">
    <property type="status" value="NOT_ANNOTATED_CDS"/>
    <property type="molecule type" value="Genomic_DNA"/>
</dbReference>
<keyword evidence="2" id="KW-1185">Reference proteome</keyword>
<dbReference type="Gramene" id="KQK89919">
    <property type="protein sequence ID" value="KQK89919"/>
    <property type="gene ID" value="SETIT_040691mg"/>
</dbReference>
<dbReference type="AlphaFoldDB" id="K4AP43"/>
<dbReference type="HOGENOM" id="CLU_3243156_0_0_1"/>
<name>K4AP43_SETIT</name>
<reference evidence="2" key="1">
    <citation type="journal article" date="2012" name="Nat. Biotechnol.">
        <title>Reference genome sequence of the model plant Setaria.</title>
        <authorList>
            <person name="Bennetzen J.L."/>
            <person name="Schmutz J."/>
            <person name="Wang H."/>
            <person name="Percifield R."/>
            <person name="Hawkins J."/>
            <person name="Pontaroli A.C."/>
            <person name="Estep M."/>
            <person name="Feng L."/>
            <person name="Vaughn J.N."/>
            <person name="Grimwood J."/>
            <person name="Jenkins J."/>
            <person name="Barry K."/>
            <person name="Lindquist E."/>
            <person name="Hellsten U."/>
            <person name="Deshpande S."/>
            <person name="Wang X."/>
            <person name="Wu X."/>
            <person name="Mitros T."/>
            <person name="Triplett J."/>
            <person name="Yang X."/>
            <person name="Ye C.Y."/>
            <person name="Mauro-Herrera M."/>
            <person name="Wang L."/>
            <person name="Li P."/>
            <person name="Sharma M."/>
            <person name="Sharma R."/>
            <person name="Ronald P.C."/>
            <person name="Panaud O."/>
            <person name="Kellogg E.A."/>
            <person name="Brutnell T.P."/>
            <person name="Doust A.N."/>
            <person name="Tuskan G.A."/>
            <person name="Rokhsar D."/>
            <person name="Devos K.M."/>
        </authorList>
    </citation>
    <scope>NUCLEOTIDE SEQUENCE [LARGE SCALE GENOMIC DNA]</scope>
    <source>
        <strain evidence="2">cv. Yugu1</strain>
    </source>
</reference>
<dbReference type="InParanoid" id="K4AP43"/>
<sequence>MHQASSKSPRQSHKVLLNESRIVINLHEYFTGSRRAGEDPGLT</sequence>
<dbReference type="Proteomes" id="UP000004995">
    <property type="component" value="Unassembled WGS sequence"/>
</dbReference>